<dbReference type="PANTHER" id="PTHR47197">
    <property type="entry name" value="PROTEIN NIRF"/>
    <property type="match status" value="1"/>
</dbReference>
<organism evidence="1 2">
    <name type="scientific">Kitasatospora phosalacinea</name>
    <dbReference type="NCBI Taxonomy" id="2065"/>
    <lineage>
        <taxon>Bacteria</taxon>
        <taxon>Bacillati</taxon>
        <taxon>Actinomycetota</taxon>
        <taxon>Actinomycetes</taxon>
        <taxon>Kitasatosporales</taxon>
        <taxon>Streptomycetaceae</taxon>
        <taxon>Kitasatospora</taxon>
    </lineage>
</organism>
<name>A0A9W6UMU5_9ACTN</name>
<dbReference type="Gene3D" id="2.130.10.10">
    <property type="entry name" value="YVTN repeat-like/Quinoprotein amine dehydrogenase"/>
    <property type="match status" value="2"/>
</dbReference>
<dbReference type="OrthoDB" id="4649568at2"/>
<evidence type="ECO:0000313" key="1">
    <source>
        <dbReference type="EMBL" id="GLW53457.1"/>
    </source>
</evidence>
<dbReference type="EMBL" id="BSRX01000007">
    <property type="protein sequence ID" value="GLW53457.1"/>
    <property type="molecule type" value="Genomic_DNA"/>
</dbReference>
<dbReference type="PANTHER" id="PTHR47197:SF3">
    <property type="entry name" value="DIHYDRO-HEME D1 DEHYDROGENASE"/>
    <property type="match status" value="1"/>
</dbReference>
<dbReference type="AlphaFoldDB" id="A0A9W6UMU5"/>
<proteinExistence type="predicted"/>
<evidence type="ECO:0000313" key="2">
    <source>
        <dbReference type="Proteomes" id="UP001165143"/>
    </source>
</evidence>
<gene>
    <name evidence="1" type="ORF">Kpho01_14680</name>
</gene>
<dbReference type="InterPro" id="IPR015943">
    <property type="entry name" value="WD40/YVTN_repeat-like_dom_sf"/>
</dbReference>
<dbReference type="Proteomes" id="UP001165143">
    <property type="component" value="Unassembled WGS sequence"/>
</dbReference>
<sequence>MSKNAQEDRARRSGDVLAVVSQGGGTVSFFDAASDGLLGVVEVPSEPHELCFDAERRLLWCSTAYRSGYYHANGGRASELTAIDPDTRRVVAVVDLAPEHAPHGLALDARRGLLYVSVEAGADRPGGVVVVDAATRRAVGRIDTAAPGPHWFAIDPAGRWGYAANKEAGFVSVVDLERGVLVDRVAVPGSEGLAVSADGSRVYAAGPYLGFAHRPEPRPQFGVRVIDAAVREVVAVLPTEDPALPVHLTAGGLLLVGEVRTEGAMGGGLGRQLPGRLSVFDPATGERSAALETGRFPLTITSSPDGRLAYLAAVESSTVDVVDLASFGLLARLPVPKRGEPGAHGLAYVPRNG</sequence>
<dbReference type="InterPro" id="IPR011045">
    <property type="entry name" value="N2O_reductase_N"/>
</dbReference>
<dbReference type="InterPro" id="IPR051200">
    <property type="entry name" value="Host-pathogen_enzymatic-act"/>
</dbReference>
<reference evidence="1" key="1">
    <citation type="submission" date="2023-02" db="EMBL/GenBank/DDBJ databases">
        <title>Kitasatospora phosalacinea NBRC 14362.</title>
        <authorList>
            <person name="Ichikawa N."/>
            <person name="Sato H."/>
            <person name="Tonouchi N."/>
        </authorList>
    </citation>
    <scope>NUCLEOTIDE SEQUENCE</scope>
    <source>
        <strain evidence="1">NBRC 14362</strain>
    </source>
</reference>
<comment type="caution">
    <text evidence="1">The sequence shown here is derived from an EMBL/GenBank/DDBJ whole genome shotgun (WGS) entry which is preliminary data.</text>
</comment>
<protein>
    <submittedName>
        <fullName evidence="1">Surface layer protein</fullName>
    </submittedName>
</protein>
<dbReference type="RefSeq" id="WP_033254854.1">
    <property type="nucleotide sequence ID" value="NZ_BSRX01000007.1"/>
</dbReference>
<accession>A0A9W6UMU5</accession>
<dbReference type="SUPFAM" id="SSF50974">
    <property type="entry name" value="Nitrous oxide reductase, N-terminal domain"/>
    <property type="match status" value="1"/>
</dbReference>